<evidence type="ECO:0000313" key="1">
    <source>
        <dbReference type="EMBL" id="MPN59134.1"/>
    </source>
</evidence>
<accession>A0A645JFL4</accession>
<dbReference type="EMBL" id="VSSQ01132788">
    <property type="protein sequence ID" value="MPN59134.1"/>
    <property type="molecule type" value="Genomic_DNA"/>
</dbReference>
<organism evidence="1">
    <name type="scientific">bioreactor metagenome</name>
    <dbReference type="NCBI Taxonomy" id="1076179"/>
    <lineage>
        <taxon>unclassified sequences</taxon>
        <taxon>metagenomes</taxon>
        <taxon>ecological metagenomes</taxon>
    </lineage>
</organism>
<comment type="caution">
    <text evidence="1">The sequence shown here is derived from an EMBL/GenBank/DDBJ whole genome shotgun (WGS) entry which is preliminary data.</text>
</comment>
<sequence length="102" mass="11653">MFRKALETGAPIPEQDCSRIYIQGLSTSSNPQIAILWDKKSTRGGDHGRKPWHPRLREVCLVDGTIQRIQDQDWAAFVANQVDLLVREGFSREAALHYYSIQ</sequence>
<dbReference type="AlphaFoldDB" id="A0A645JFL4"/>
<name>A0A645JFL4_9ZZZZ</name>
<gene>
    <name evidence="1" type="ORF">SDC9_206853</name>
</gene>
<proteinExistence type="predicted"/>
<protein>
    <submittedName>
        <fullName evidence="1">Uncharacterized protein</fullName>
    </submittedName>
</protein>
<reference evidence="1" key="1">
    <citation type="submission" date="2019-08" db="EMBL/GenBank/DDBJ databases">
        <authorList>
            <person name="Kucharzyk K."/>
            <person name="Murdoch R.W."/>
            <person name="Higgins S."/>
            <person name="Loffler F."/>
        </authorList>
    </citation>
    <scope>NUCLEOTIDE SEQUENCE</scope>
</reference>